<keyword evidence="3" id="KW-1185">Reference proteome</keyword>
<feature type="region of interest" description="Disordered" evidence="1">
    <location>
        <begin position="1"/>
        <end position="21"/>
    </location>
</feature>
<feature type="compositionally biased region" description="Polar residues" evidence="1">
    <location>
        <begin position="1"/>
        <end position="19"/>
    </location>
</feature>
<organism evidence="2 3">
    <name type="scientific">Nezara viridula</name>
    <name type="common">Southern green stink bug</name>
    <name type="synonym">Cimex viridulus</name>
    <dbReference type="NCBI Taxonomy" id="85310"/>
    <lineage>
        <taxon>Eukaryota</taxon>
        <taxon>Metazoa</taxon>
        <taxon>Ecdysozoa</taxon>
        <taxon>Arthropoda</taxon>
        <taxon>Hexapoda</taxon>
        <taxon>Insecta</taxon>
        <taxon>Pterygota</taxon>
        <taxon>Neoptera</taxon>
        <taxon>Paraneoptera</taxon>
        <taxon>Hemiptera</taxon>
        <taxon>Heteroptera</taxon>
        <taxon>Panheteroptera</taxon>
        <taxon>Pentatomomorpha</taxon>
        <taxon>Pentatomoidea</taxon>
        <taxon>Pentatomidae</taxon>
        <taxon>Pentatominae</taxon>
        <taxon>Nezara</taxon>
    </lineage>
</organism>
<sequence>MSKNGNTHPKNSSTTTKPKVSTCKRCYSVTTKKSRKQHRHFFGLLSKNGNTHPTNSSTTTKPKVSTCKRCYSVTTKKSSK</sequence>
<protein>
    <submittedName>
        <fullName evidence="2">Uncharacterized protein</fullName>
    </submittedName>
</protein>
<proteinExistence type="predicted"/>
<accession>A0A9P0H476</accession>
<gene>
    <name evidence="2" type="ORF">NEZAVI_LOCUS4546</name>
</gene>
<dbReference type="EMBL" id="OV725078">
    <property type="protein sequence ID" value="CAH1393945.1"/>
    <property type="molecule type" value="Genomic_DNA"/>
</dbReference>
<evidence type="ECO:0000313" key="3">
    <source>
        <dbReference type="Proteomes" id="UP001152798"/>
    </source>
</evidence>
<reference evidence="2" key="1">
    <citation type="submission" date="2022-01" db="EMBL/GenBank/DDBJ databases">
        <authorList>
            <person name="King R."/>
        </authorList>
    </citation>
    <scope>NUCLEOTIDE SEQUENCE</scope>
</reference>
<evidence type="ECO:0000313" key="2">
    <source>
        <dbReference type="EMBL" id="CAH1393945.1"/>
    </source>
</evidence>
<dbReference type="Proteomes" id="UP001152798">
    <property type="component" value="Chromosome 2"/>
</dbReference>
<evidence type="ECO:0000256" key="1">
    <source>
        <dbReference type="SAM" id="MobiDB-lite"/>
    </source>
</evidence>
<dbReference type="AlphaFoldDB" id="A0A9P0H476"/>
<name>A0A9P0H476_NEZVI</name>